<accession>A0A7T1AJX8</accession>
<dbReference type="EMBL" id="CP065383">
    <property type="protein sequence ID" value="QPM67295.1"/>
    <property type="molecule type" value="Genomic_DNA"/>
</dbReference>
<dbReference type="Proteomes" id="UP000594463">
    <property type="component" value="Chromosome"/>
</dbReference>
<gene>
    <name evidence="1" type="ORF">RT761_00496</name>
</gene>
<evidence type="ECO:0000313" key="1">
    <source>
        <dbReference type="EMBL" id="QPM67295.1"/>
    </source>
</evidence>
<reference evidence="1 2" key="1">
    <citation type="journal article" date="2021" name="Nat. Commun.">
        <title>Isolation of a member of the candidate phylum Atribacteria reveals a unique cell membrane structure.</title>
        <authorList>
            <person name="Taiki K."/>
            <person name="Nobu M.K."/>
            <person name="Kusada H."/>
            <person name="Meng X.-Y."/>
            <person name="Hosoki N."/>
            <person name="Uematsu K."/>
            <person name="Yoshioka H."/>
            <person name="Kamagata Y."/>
            <person name="Tamaki H."/>
        </authorList>
    </citation>
    <scope>NUCLEOTIDE SEQUENCE [LARGE SCALE GENOMIC DNA]</scope>
    <source>
        <strain evidence="1 2">RT761</strain>
    </source>
</reference>
<organism evidence="1 2">
    <name type="scientific">Atribacter laminatus</name>
    <dbReference type="NCBI Taxonomy" id="2847778"/>
    <lineage>
        <taxon>Bacteria</taxon>
        <taxon>Pseudomonadati</taxon>
        <taxon>Atribacterota</taxon>
        <taxon>Atribacteria</taxon>
        <taxon>Atribacterales</taxon>
        <taxon>Atribacteraceae</taxon>
        <taxon>Atribacter</taxon>
    </lineage>
</organism>
<dbReference type="KEGG" id="alam:RT761_00496"/>
<proteinExistence type="predicted"/>
<protein>
    <submittedName>
        <fullName evidence="1">Uncharacterized protein</fullName>
    </submittedName>
</protein>
<evidence type="ECO:0000313" key="2">
    <source>
        <dbReference type="Proteomes" id="UP000594463"/>
    </source>
</evidence>
<name>A0A7T1AJX8_ATRLM</name>
<dbReference type="AlphaFoldDB" id="A0A7T1AJX8"/>
<sequence>MRSSRIRMANPQDDACGVQMRSSRLWKTKPQDDACGVVLGSSEFQKTSQCLFVSTLLFYSVHDSLFTAH</sequence>
<keyword evidence="2" id="KW-1185">Reference proteome</keyword>